<gene>
    <name evidence="8 10" type="ORF">BDZ99DRAFT_397267</name>
</gene>
<dbReference type="CDD" id="cd00067">
    <property type="entry name" value="GAL4"/>
    <property type="match status" value="1"/>
</dbReference>
<dbReference type="EMBL" id="MU003711">
    <property type="protein sequence ID" value="KAF2804914.1"/>
    <property type="molecule type" value="Genomic_DNA"/>
</dbReference>
<feature type="domain" description="Zn(2)-C6 fungal-type" evidence="7">
    <location>
        <begin position="20"/>
        <end position="48"/>
    </location>
</feature>
<evidence type="ECO:0000256" key="1">
    <source>
        <dbReference type="ARBA" id="ARBA00022723"/>
    </source>
</evidence>
<dbReference type="AlphaFoldDB" id="A0A6A6YA91"/>
<dbReference type="SUPFAM" id="SSF57701">
    <property type="entry name" value="Zn2/Cys6 DNA-binding domain"/>
    <property type="match status" value="1"/>
</dbReference>
<keyword evidence="2" id="KW-0862">Zinc</keyword>
<dbReference type="GO" id="GO:0000981">
    <property type="term" value="F:DNA-binding transcription factor activity, RNA polymerase II-specific"/>
    <property type="evidence" value="ECO:0007669"/>
    <property type="project" value="InterPro"/>
</dbReference>
<evidence type="ECO:0000256" key="6">
    <source>
        <dbReference type="ARBA" id="ARBA00023242"/>
    </source>
</evidence>
<dbReference type="OrthoDB" id="2593732at2759"/>
<evidence type="ECO:0000256" key="3">
    <source>
        <dbReference type="ARBA" id="ARBA00023015"/>
    </source>
</evidence>
<dbReference type="InterPro" id="IPR001138">
    <property type="entry name" value="Zn2Cys6_DnaBD"/>
</dbReference>
<keyword evidence="3" id="KW-0805">Transcription regulation</keyword>
<dbReference type="SMART" id="SM00066">
    <property type="entry name" value="GAL4"/>
    <property type="match status" value="1"/>
</dbReference>
<evidence type="ECO:0000259" key="7">
    <source>
        <dbReference type="PROSITE" id="PS50048"/>
    </source>
</evidence>
<dbReference type="InterPro" id="IPR036864">
    <property type="entry name" value="Zn2-C6_fun-type_DNA-bd_sf"/>
</dbReference>
<accession>A0A6A6YA91</accession>
<dbReference type="Pfam" id="PF00172">
    <property type="entry name" value="Zn_clus"/>
    <property type="match status" value="1"/>
</dbReference>
<evidence type="ECO:0000256" key="2">
    <source>
        <dbReference type="ARBA" id="ARBA00022833"/>
    </source>
</evidence>
<evidence type="ECO:0000256" key="5">
    <source>
        <dbReference type="ARBA" id="ARBA00023163"/>
    </source>
</evidence>
<proteinExistence type="predicted"/>
<dbReference type="Gene3D" id="4.10.240.10">
    <property type="entry name" value="Zn(2)-C6 fungal-type DNA-binding domain"/>
    <property type="match status" value="1"/>
</dbReference>
<dbReference type="PANTHER" id="PTHR36206:SF12">
    <property type="entry name" value="ASPERCRYPTIN BIOSYNTHESIS CLUSTER-SPECIFIC TRANSCRIPTION REGULATOR ATNN-RELATED"/>
    <property type="match status" value="1"/>
</dbReference>
<dbReference type="PROSITE" id="PS00463">
    <property type="entry name" value="ZN2_CY6_FUNGAL_1"/>
    <property type="match status" value="1"/>
</dbReference>
<keyword evidence="9" id="KW-1185">Reference proteome</keyword>
<evidence type="ECO:0000313" key="9">
    <source>
        <dbReference type="Proteomes" id="UP000504636"/>
    </source>
</evidence>
<keyword evidence="5" id="KW-0804">Transcription</keyword>
<protein>
    <recommendedName>
        <fullName evidence="7">Zn(2)-C6 fungal-type domain-containing protein</fullName>
    </recommendedName>
</protein>
<reference evidence="10" key="2">
    <citation type="submission" date="2020-04" db="EMBL/GenBank/DDBJ databases">
        <authorList>
            <consortium name="NCBI Genome Project"/>
        </authorList>
    </citation>
    <scope>NUCLEOTIDE SEQUENCE</scope>
    <source>
        <strain evidence="10">CBS 304.34</strain>
    </source>
</reference>
<evidence type="ECO:0000313" key="10">
    <source>
        <dbReference type="RefSeq" id="XP_033571878.1"/>
    </source>
</evidence>
<name>A0A6A6YA91_9PEZI</name>
<dbReference type="Proteomes" id="UP000504636">
    <property type="component" value="Unplaced"/>
</dbReference>
<dbReference type="Pfam" id="PF11951">
    <property type="entry name" value="Fungal_trans_2"/>
    <property type="match status" value="1"/>
</dbReference>
<evidence type="ECO:0000313" key="8">
    <source>
        <dbReference type="EMBL" id="KAF2804914.1"/>
    </source>
</evidence>
<reference evidence="8 10" key="1">
    <citation type="journal article" date="2020" name="Stud. Mycol.">
        <title>101 Dothideomycetes genomes: a test case for predicting lifestyles and emergence of pathogens.</title>
        <authorList>
            <person name="Haridas S."/>
            <person name="Albert R."/>
            <person name="Binder M."/>
            <person name="Bloem J."/>
            <person name="Labutti K."/>
            <person name="Salamov A."/>
            <person name="Andreopoulos B."/>
            <person name="Baker S."/>
            <person name="Barry K."/>
            <person name="Bills G."/>
            <person name="Bluhm B."/>
            <person name="Cannon C."/>
            <person name="Castanera R."/>
            <person name="Culley D."/>
            <person name="Daum C."/>
            <person name="Ezra D."/>
            <person name="Gonzalez J."/>
            <person name="Henrissat B."/>
            <person name="Kuo A."/>
            <person name="Liang C."/>
            <person name="Lipzen A."/>
            <person name="Lutzoni F."/>
            <person name="Magnuson J."/>
            <person name="Mondo S."/>
            <person name="Nolan M."/>
            <person name="Ohm R."/>
            <person name="Pangilinan J."/>
            <person name="Park H.-J."/>
            <person name="Ramirez L."/>
            <person name="Alfaro M."/>
            <person name="Sun H."/>
            <person name="Tritt A."/>
            <person name="Yoshinaga Y."/>
            <person name="Zwiers L.-H."/>
            <person name="Turgeon B."/>
            <person name="Goodwin S."/>
            <person name="Spatafora J."/>
            <person name="Crous P."/>
            <person name="Grigoriev I."/>
        </authorList>
    </citation>
    <scope>NUCLEOTIDE SEQUENCE</scope>
    <source>
        <strain evidence="8 10">CBS 304.34</strain>
    </source>
</reference>
<dbReference type="PANTHER" id="PTHR36206">
    <property type="entry name" value="ASPERCRYPTIN BIOSYNTHESIS CLUSTER-SPECIFIC TRANSCRIPTION REGULATOR ATNN-RELATED"/>
    <property type="match status" value="1"/>
</dbReference>
<reference evidence="10" key="3">
    <citation type="submission" date="2025-04" db="UniProtKB">
        <authorList>
            <consortium name="RefSeq"/>
        </authorList>
    </citation>
    <scope>IDENTIFICATION</scope>
    <source>
        <strain evidence="10">CBS 304.34</strain>
    </source>
</reference>
<dbReference type="GO" id="GO:0003677">
    <property type="term" value="F:DNA binding"/>
    <property type="evidence" value="ECO:0007669"/>
    <property type="project" value="UniProtKB-KW"/>
</dbReference>
<keyword evidence="1" id="KW-0479">Metal-binding</keyword>
<dbReference type="GeneID" id="54456936"/>
<dbReference type="InterPro" id="IPR021858">
    <property type="entry name" value="Fun_TF"/>
</dbReference>
<keyword evidence="6" id="KW-0539">Nucleus</keyword>
<organism evidence="8">
    <name type="scientific">Mytilinidion resinicola</name>
    <dbReference type="NCBI Taxonomy" id="574789"/>
    <lineage>
        <taxon>Eukaryota</taxon>
        <taxon>Fungi</taxon>
        <taxon>Dikarya</taxon>
        <taxon>Ascomycota</taxon>
        <taxon>Pezizomycotina</taxon>
        <taxon>Dothideomycetes</taxon>
        <taxon>Pleosporomycetidae</taxon>
        <taxon>Mytilinidiales</taxon>
        <taxon>Mytilinidiaceae</taxon>
        <taxon>Mytilinidion</taxon>
    </lineage>
</organism>
<keyword evidence="4" id="KW-0238">DNA-binding</keyword>
<dbReference type="PROSITE" id="PS50048">
    <property type="entry name" value="ZN2_CY6_FUNGAL_2"/>
    <property type="match status" value="1"/>
</dbReference>
<dbReference type="GO" id="GO:0008270">
    <property type="term" value="F:zinc ion binding"/>
    <property type="evidence" value="ECO:0007669"/>
    <property type="project" value="InterPro"/>
</dbReference>
<dbReference type="RefSeq" id="XP_033571878.1">
    <property type="nucleotide sequence ID" value="XM_033716043.1"/>
</dbReference>
<evidence type="ECO:0000256" key="4">
    <source>
        <dbReference type="ARBA" id="ARBA00023125"/>
    </source>
</evidence>
<dbReference type="InterPro" id="IPR052360">
    <property type="entry name" value="Transcr_Regulatory_Proteins"/>
</dbReference>
<sequence>MADAPVIKRTRARVPRVRTGCITCKKRHLKCDEEKPSCRQCISAGFKCDGYKPPQPAKPRETVATSTSVEVVAPLAAQKRLLPNPGCYELKLYQRYVAPKLSSYSDAGFWNVLIPQMSQTEPAIQHVVVAICAVHRDIESIRSYSQLSVLRPNPLAMKEASQAMQSLSQRIKSDPCSSLVPLVACLLFTCLELLCGNFETAIVHVANGFRILNSPGSTELAGRSHQQIADMNTVDKEVAPVFQHLSVLCLLFGQTHAFDTYGHVATTEFATFTSLESARLNLFELFSQVFRFIKVASDKADKGSIDFADLIEKVKFERRLQHWYSCMEQYVKSAAKLGRHVNENAVYILRLHHRTILVWLSVCLSVDGVDLNLHTSNFEEIVRLCESLARDSPSKRNSPGSTTTSPPQTAGYNKFSFGMGMIPSLYWVARECRDSTIRKKALDLLLRAPLHESLWDVHVFYKIFERAKAIEKSRKHSQKMLSPEDCWRGDLSLASDHKILLELPVHNFRHVQTYRIHNCLIPNNWSSDQRSGVTFRAKPWGPLGAWHIWDDSVYL</sequence>